<dbReference type="Proteomes" id="UP000299102">
    <property type="component" value="Unassembled WGS sequence"/>
</dbReference>
<evidence type="ECO:0000313" key="3">
    <source>
        <dbReference type="Proteomes" id="UP000299102"/>
    </source>
</evidence>
<keyword evidence="3" id="KW-1185">Reference proteome</keyword>
<feature type="region of interest" description="Disordered" evidence="1">
    <location>
        <begin position="113"/>
        <end position="161"/>
    </location>
</feature>
<feature type="region of interest" description="Disordered" evidence="1">
    <location>
        <begin position="15"/>
        <end position="41"/>
    </location>
</feature>
<name>A0A4C1XUL2_EUMVA</name>
<reference evidence="2 3" key="1">
    <citation type="journal article" date="2019" name="Commun. Biol.">
        <title>The bagworm genome reveals a unique fibroin gene that provides high tensile strength.</title>
        <authorList>
            <person name="Kono N."/>
            <person name="Nakamura H."/>
            <person name="Ohtoshi R."/>
            <person name="Tomita M."/>
            <person name="Numata K."/>
            <person name="Arakawa K."/>
        </authorList>
    </citation>
    <scope>NUCLEOTIDE SEQUENCE [LARGE SCALE GENOMIC DNA]</scope>
</reference>
<feature type="compositionally biased region" description="Basic and acidic residues" evidence="1">
    <location>
        <begin position="152"/>
        <end position="161"/>
    </location>
</feature>
<dbReference type="EMBL" id="BGZK01000976">
    <property type="protein sequence ID" value="GBP67228.1"/>
    <property type="molecule type" value="Genomic_DNA"/>
</dbReference>
<evidence type="ECO:0000313" key="2">
    <source>
        <dbReference type="EMBL" id="GBP67228.1"/>
    </source>
</evidence>
<sequence>MSACAPSACASTAAGVTPGGSPVAVHSAPAPKPRSERNIKEIPTEQHKTYIIASTYLSRLRAVYLVMWWILRRARLTGASLFSQATGNHNNNNKPGDCFARCLLQVENEDAASEKTNSSQLVAPGTHDSEPRGDGSAAKGVAFEPEGIGIGPDHELAVVES</sequence>
<protein>
    <submittedName>
        <fullName evidence="2">Uncharacterized protein</fullName>
    </submittedName>
</protein>
<proteinExistence type="predicted"/>
<organism evidence="2 3">
    <name type="scientific">Eumeta variegata</name>
    <name type="common">Bagworm moth</name>
    <name type="synonym">Eumeta japonica</name>
    <dbReference type="NCBI Taxonomy" id="151549"/>
    <lineage>
        <taxon>Eukaryota</taxon>
        <taxon>Metazoa</taxon>
        <taxon>Ecdysozoa</taxon>
        <taxon>Arthropoda</taxon>
        <taxon>Hexapoda</taxon>
        <taxon>Insecta</taxon>
        <taxon>Pterygota</taxon>
        <taxon>Neoptera</taxon>
        <taxon>Endopterygota</taxon>
        <taxon>Lepidoptera</taxon>
        <taxon>Glossata</taxon>
        <taxon>Ditrysia</taxon>
        <taxon>Tineoidea</taxon>
        <taxon>Psychidae</taxon>
        <taxon>Oiketicinae</taxon>
        <taxon>Eumeta</taxon>
    </lineage>
</organism>
<gene>
    <name evidence="2" type="ORF">EVAR_47789_1</name>
</gene>
<evidence type="ECO:0000256" key="1">
    <source>
        <dbReference type="SAM" id="MobiDB-lite"/>
    </source>
</evidence>
<accession>A0A4C1XUL2</accession>
<dbReference type="OrthoDB" id="7489407at2759"/>
<comment type="caution">
    <text evidence="2">The sequence shown here is derived from an EMBL/GenBank/DDBJ whole genome shotgun (WGS) entry which is preliminary data.</text>
</comment>
<dbReference type="AlphaFoldDB" id="A0A4C1XUL2"/>